<evidence type="ECO:0000259" key="2">
    <source>
        <dbReference type="Pfam" id="PF14893"/>
    </source>
</evidence>
<evidence type="ECO:0000313" key="3">
    <source>
        <dbReference type="EMBL" id="KAF9750335.1"/>
    </source>
</evidence>
<reference evidence="3 4" key="1">
    <citation type="journal article" date="2020" name="Genome Biol. Evol.">
        <title>Comparative genomics of strictly vertically transmitted, feminizing microsporidia endosymbionts of amphipod crustaceans.</title>
        <authorList>
            <person name="Cormier A."/>
            <person name="Chebbi M.A."/>
            <person name="Giraud I."/>
            <person name="Wattier R."/>
            <person name="Teixeira M."/>
            <person name="Gilbert C."/>
            <person name="Rigaud T."/>
            <person name="Cordaux R."/>
        </authorList>
    </citation>
    <scope>NUCLEOTIDE SEQUENCE [LARGE SCALE GENOMIC DNA]</scope>
    <source>
        <strain evidence="3 4">Ou3-Ou53</strain>
    </source>
</reference>
<dbReference type="Pfam" id="PF14893">
    <property type="entry name" value="PNMA"/>
    <property type="match status" value="1"/>
</dbReference>
<keyword evidence="1" id="KW-0378">Hydrolase</keyword>
<keyword evidence="4" id="KW-1185">Reference proteome</keyword>
<feature type="domain" description="Paraneoplastic antigen Ma-like C-terminal" evidence="2">
    <location>
        <begin position="13"/>
        <end position="133"/>
    </location>
</feature>
<gene>
    <name evidence="3" type="ORF">NGRA_3459</name>
</gene>
<dbReference type="AlphaFoldDB" id="A0A9P6KXH3"/>
<protein>
    <recommendedName>
        <fullName evidence="2">Paraneoplastic antigen Ma-like C-terminal domain-containing protein</fullName>
    </recommendedName>
</protein>
<keyword evidence="1" id="KW-0064">Aspartyl protease</keyword>
<dbReference type="InterPro" id="IPR048270">
    <property type="entry name" value="PNMA_C"/>
</dbReference>
<evidence type="ECO:0000313" key="4">
    <source>
        <dbReference type="Proteomes" id="UP000740883"/>
    </source>
</evidence>
<accession>A0A9P6KXH3</accession>
<dbReference type="InterPro" id="IPR001969">
    <property type="entry name" value="Aspartic_peptidase_AS"/>
</dbReference>
<dbReference type="SUPFAM" id="SSF50630">
    <property type="entry name" value="Acid proteases"/>
    <property type="match status" value="1"/>
</dbReference>
<dbReference type="EMBL" id="SBJO01001168">
    <property type="protein sequence ID" value="KAF9750335.1"/>
    <property type="molecule type" value="Genomic_DNA"/>
</dbReference>
<dbReference type="GO" id="GO:0006508">
    <property type="term" value="P:proteolysis"/>
    <property type="evidence" value="ECO:0007669"/>
    <property type="project" value="InterPro"/>
</dbReference>
<dbReference type="CDD" id="cd00303">
    <property type="entry name" value="retropepsin_like"/>
    <property type="match status" value="1"/>
</dbReference>
<organism evidence="3 4">
    <name type="scientific">Nosema granulosis</name>
    <dbReference type="NCBI Taxonomy" id="83296"/>
    <lineage>
        <taxon>Eukaryota</taxon>
        <taxon>Fungi</taxon>
        <taxon>Fungi incertae sedis</taxon>
        <taxon>Microsporidia</taxon>
        <taxon>Nosematidae</taxon>
        <taxon>Nosema</taxon>
    </lineage>
</organism>
<name>A0A9P6KXH3_9MICR</name>
<dbReference type="PROSITE" id="PS00141">
    <property type="entry name" value="ASP_PROTEASE"/>
    <property type="match status" value="1"/>
</dbReference>
<proteinExistence type="predicted"/>
<dbReference type="InterPro" id="IPR021109">
    <property type="entry name" value="Peptidase_aspartic_dom_sf"/>
</dbReference>
<sequence length="342" mass="38676">MATAIKSLRPFEGEEKEDVNTWLRDSLLVAEIGNLSEEETVRAITLSLRGKALSWASQVLTGKLNTIELSELVTLMEKRFGGQQNSDITLTRFLSRTEPNTREDFSEMLKDASVLNERKLISTTALAQMIVQKAPSDIKALLYQTSCVVTTWEEFIQKGEEIAWIAFPDKMLSRVSAHYTQPNNNARKYQMGRDFNKPRNTQQSEYCALHGYGNHPTKACKLFTEIMDRERSKLRKSVRVVKHTDGEGQPPNEENKDFLYYLTGNRSKANPCFIKCKINGKIRGCLLDTGADVSLIGLKDVRQGDKLERYAGLVRSASGEPLRIVGRYRGCTISIRNKQIVC</sequence>
<keyword evidence="1" id="KW-0645">Protease</keyword>
<dbReference type="OrthoDB" id="2195731at2759"/>
<dbReference type="Proteomes" id="UP000740883">
    <property type="component" value="Unassembled WGS sequence"/>
</dbReference>
<evidence type="ECO:0000256" key="1">
    <source>
        <dbReference type="ARBA" id="ARBA00022750"/>
    </source>
</evidence>
<dbReference type="Gene3D" id="2.40.70.10">
    <property type="entry name" value="Acid Proteases"/>
    <property type="match status" value="1"/>
</dbReference>
<comment type="caution">
    <text evidence="3">The sequence shown here is derived from an EMBL/GenBank/DDBJ whole genome shotgun (WGS) entry which is preliminary data.</text>
</comment>
<feature type="non-terminal residue" evidence="3">
    <location>
        <position position="342"/>
    </location>
</feature>
<dbReference type="GO" id="GO:0004190">
    <property type="term" value="F:aspartic-type endopeptidase activity"/>
    <property type="evidence" value="ECO:0007669"/>
    <property type="project" value="UniProtKB-KW"/>
</dbReference>